<evidence type="ECO:0000256" key="14">
    <source>
        <dbReference type="RuleBase" id="RU003658"/>
    </source>
</evidence>
<dbReference type="Gene3D" id="3.20.20.70">
    <property type="entry name" value="Aldolase class I"/>
    <property type="match status" value="1"/>
</dbReference>
<dbReference type="Pfam" id="PF00977">
    <property type="entry name" value="His_biosynth"/>
    <property type="match status" value="1"/>
</dbReference>
<keyword evidence="10 12" id="KW-0413">Isomerase</keyword>
<protein>
    <recommendedName>
        <fullName evidence="6 12">1-(5-phosphoribosyl)-5-[(5-phosphoribosylamino)methylideneamino] imidazole-4-carboxamide isomerase</fullName>
        <ecNumber evidence="5 12">5.3.1.16</ecNumber>
    </recommendedName>
    <alternativeName>
        <fullName evidence="11 12">Phosphoribosylformimino-5-aminoimidazole carboxamide ribotide isomerase</fullName>
    </alternativeName>
</protein>
<dbReference type="EC" id="5.3.1.16" evidence="5 12"/>
<dbReference type="CDD" id="cd04732">
    <property type="entry name" value="HisA"/>
    <property type="match status" value="1"/>
</dbReference>
<dbReference type="Proteomes" id="UP000094707">
    <property type="component" value="Chromosome I"/>
</dbReference>
<evidence type="ECO:0000256" key="7">
    <source>
        <dbReference type="ARBA" id="ARBA00022490"/>
    </source>
</evidence>
<evidence type="ECO:0000256" key="1">
    <source>
        <dbReference type="ARBA" id="ARBA00000901"/>
    </source>
</evidence>
<accession>A0A1D3L192</accession>
<dbReference type="InterPro" id="IPR011060">
    <property type="entry name" value="RibuloseP-bd_barrel"/>
</dbReference>
<gene>
    <name evidence="12 15" type="primary">hisA</name>
    <name evidence="15" type="ORF">MCBB_0696</name>
</gene>
<dbReference type="GO" id="GO:0000162">
    <property type="term" value="P:L-tryptophan biosynthetic process"/>
    <property type="evidence" value="ECO:0007669"/>
    <property type="project" value="TreeGrafter"/>
</dbReference>
<evidence type="ECO:0000256" key="11">
    <source>
        <dbReference type="ARBA" id="ARBA00030547"/>
    </source>
</evidence>
<dbReference type="UniPathway" id="UPA00031">
    <property type="reaction ID" value="UER00009"/>
</dbReference>
<evidence type="ECO:0000256" key="2">
    <source>
        <dbReference type="ARBA" id="ARBA00004496"/>
    </source>
</evidence>
<keyword evidence="16" id="KW-1185">Reference proteome</keyword>
<comment type="subcellular location">
    <subcellularLocation>
        <location evidence="2 12 14">Cytoplasm</location>
    </subcellularLocation>
</comment>
<evidence type="ECO:0000256" key="6">
    <source>
        <dbReference type="ARBA" id="ARBA00018464"/>
    </source>
</evidence>
<organism evidence="15 16">
    <name type="scientific">Methanobacterium congolense</name>
    <dbReference type="NCBI Taxonomy" id="118062"/>
    <lineage>
        <taxon>Archaea</taxon>
        <taxon>Methanobacteriati</taxon>
        <taxon>Methanobacteriota</taxon>
        <taxon>Methanomada group</taxon>
        <taxon>Methanobacteria</taxon>
        <taxon>Methanobacteriales</taxon>
        <taxon>Methanobacteriaceae</taxon>
        <taxon>Methanobacterium</taxon>
    </lineage>
</organism>
<comment type="pathway">
    <text evidence="3 12 14">Amino-acid biosynthesis; L-histidine biosynthesis; L-histidine from 5-phospho-alpha-D-ribose 1-diphosphate: step 4/9.</text>
</comment>
<reference evidence="15 16" key="1">
    <citation type="submission" date="2016-08" db="EMBL/GenBank/DDBJ databases">
        <authorList>
            <person name="Seilhamer J.J."/>
        </authorList>
    </citation>
    <scope>NUCLEOTIDE SEQUENCE [LARGE SCALE GENOMIC DNA]</scope>
    <source>
        <strain evidence="15">Buetzberg</strain>
    </source>
</reference>
<feature type="active site" description="Proton acceptor" evidence="12">
    <location>
        <position position="23"/>
    </location>
</feature>
<dbReference type="PATRIC" id="fig|129848.4.peg.703"/>
<comment type="catalytic activity">
    <reaction evidence="1 12 14">
        <text>1-(5-phospho-beta-D-ribosyl)-5-[(5-phospho-beta-D-ribosylamino)methylideneamino]imidazole-4-carboxamide = 5-[(5-phospho-1-deoxy-D-ribulos-1-ylimino)methylamino]-1-(5-phospho-beta-D-ribosyl)imidazole-4-carboxamide</text>
        <dbReference type="Rhea" id="RHEA:15469"/>
        <dbReference type="ChEBI" id="CHEBI:58435"/>
        <dbReference type="ChEBI" id="CHEBI:58525"/>
        <dbReference type="EC" id="5.3.1.16"/>
    </reaction>
</comment>
<dbReference type="InterPro" id="IPR023016">
    <property type="entry name" value="HisA/PriA"/>
</dbReference>
<sequence>MKRNEVMKMVLSKDDMLIIPAVDIKNGKCVQLVQGKPGTEQVIIENPEKVAKDWEDRGAQVLHIINLDGAFGDSERNAAVIDKVLHEVSVPVQLGGGIRTIEDAVKLLNMGVERVILGTMAVENPENVSMLADDFGSDRVMVALDSKDSQVVVKGWTEKTDKTAPQFGKLFEEKGAGGILFTNVDVEGLLQGFDTQPLIELLEAVEIPVVYSGGVTSIEDVAKLSRTDAAGVVIGSALYRGKMKFEDALKYQRIS</sequence>
<dbReference type="KEGG" id="mcub:MCBB_0696"/>
<name>A0A1D3L192_9EURY</name>
<dbReference type="FunFam" id="3.20.20.70:FF:000009">
    <property type="entry name" value="1-(5-phosphoribosyl)-5-[(5-phosphoribosylamino)methylideneamino] imidazole-4-carboxamide isomerase"/>
    <property type="match status" value="1"/>
</dbReference>
<evidence type="ECO:0000256" key="12">
    <source>
        <dbReference type="HAMAP-Rule" id="MF_01014"/>
    </source>
</evidence>
<dbReference type="EMBL" id="LT607756">
    <property type="protein sequence ID" value="SCG85269.1"/>
    <property type="molecule type" value="Genomic_DNA"/>
</dbReference>
<dbReference type="InterPro" id="IPR013785">
    <property type="entry name" value="Aldolase_TIM"/>
</dbReference>
<keyword evidence="8 12" id="KW-0028">Amino-acid biosynthesis</keyword>
<keyword evidence="7 12" id="KW-0963">Cytoplasm</keyword>
<evidence type="ECO:0000256" key="10">
    <source>
        <dbReference type="ARBA" id="ARBA00023235"/>
    </source>
</evidence>
<feature type="active site" description="Proton donor" evidence="12">
    <location>
        <position position="145"/>
    </location>
</feature>
<proteinExistence type="inferred from homology"/>
<dbReference type="HAMAP" id="MF_01014">
    <property type="entry name" value="HisA"/>
    <property type="match status" value="1"/>
</dbReference>
<evidence type="ECO:0000256" key="8">
    <source>
        <dbReference type="ARBA" id="ARBA00022605"/>
    </source>
</evidence>
<evidence type="ECO:0000256" key="5">
    <source>
        <dbReference type="ARBA" id="ARBA00012550"/>
    </source>
</evidence>
<dbReference type="InterPro" id="IPR006062">
    <property type="entry name" value="His_biosynth"/>
</dbReference>
<evidence type="ECO:0000256" key="13">
    <source>
        <dbReference type="RuleBase" id="RU003657"/>
    </source>
</evidence>
<evidence type="ECO:0000313" key="15">
    <source>
        <dbReference type="EMBL" id="SCG85269.1"/>
    </source>
</evidence>
<evidence type="ECO:0000256" key="9">
    <source>
        <dbReference type="ARBA" id="ARBA00023102"/>
    </source>
</evidence>
<dbReference type="GO" id="GO:0003949">
    <property type="term" value="F:1-(5-phosphoribosyl)-5-[(5-phosphoribosylamino)methylideneamino]imidazole-4-carboxamide isomerase activity"/>
    <property type="evidence" value="ECO:0007669"/>
    <property type="project" value="UniProtKB-UniRule"/>
</dbReference>
<dbReference type="NCBIfam" id="TIGR00007">
    <property type="entry name" value="1-(5-phosphoribosyl)-5-[(5-phosphoribosylamino)methylideneamino]imidazole-4-carboxamide isomerase"/>
    <property type="match status" value="1"/>
</dbReference>
<comment type="similarity">
    <text evidence="4 12 13">Belongs to the HisA/HisF family.</text>
</comment>
<dbReference type="SUPFAM" id="SSF51366">
    <property type="entry name" value="Ribulose-phoshate binding barrel"/>
    <property type="match status" value="1"/>
</dbReference>
<dbReference type="PANTHER" id="PTHR43090">
    <property type="entry name" value="1-(5-PHOSPHORIBOSYL)-5-[(5-PHOSPHORIBOSYLAMINO)METHYLIDENEAMINO] IMIDAZOLE-4-CARBOXAMIDE ISOMERASE"/>
    <property type="match status" value="1"/>
</dbReference>
<evidence type="ECO:0000256" key="4">
    <source>
        <dbReference type="ARBA" id="ARBA00009667"/>
    </source>
</evidence>
<dbReference type="InterPro" id="IPR044524">
    <property type="entry name" value="Isoase_HisA-like"/>
</dbReference>
<dbReference type="InterPro" id="IPR006063">
    <property type="entry name" value="HisA_bact_arch"/>
</dbReference>
<dbReference type="AlphaFoldDB" id="A0A1D3L192"/>
<dbReference type="STRING" id="118062.MCBB_0696"/>
<dbReference type="GO" id="GO:0000105">
    <property type="term" value="P:L-histidine biosynthetic process"/>
    <property type="evidence" value="ECO:0007669"/>
    <property type="project" value="UniProtKB-UniRule"/>
</dbReference>
<evidence type="ECO:0000256" key="3">
    <source>
        <dbReference type="ARBA" id="ARBA00005133"/>
    </source>
</evidence>
<evidence type="ECO:0000313" key="16">
    <source>
        <dbReference type="Proteomes" id="UP000094707"/>
    </source>
</evidence>
<keyword evidence="9 12" id="KW-0368">Histidine biosynthesis</keyword>
<dbReference type="GO" id="GO:0005737">
    <property type="term" value="C:cytoplasm"/>
    <property type="evidence" value="ECO:0007669"/>
    <property type="project" value="UniProtKB-SubCell"/>
</dbReference>
<dbReference type="NCBIfam" id="NF010112">
    <property type="entry name" value="PRK13585.1"/>
    <property type="match status" value="1"/>
</dbReference>
<dbReference type="PANTHER" id="PTHR43090:SF7">
    <property type="entry name" value="1-(5-PHOSPHORIBOSYL)-5-[(5-PHOSPHORIBOSYLAMINO)METHYLIDENEAMINO] IMIDAZOLE-4-CARBOXAMIDE ISOMERASE"/>
    <property type="match status" value="1"/>
</dbReference>